<dbReference type="Pfam" id="PF11153">
    <property type="entry name" value="DUF2931"/>
    <property type="match status" value="1"/>
</dbReference>
<evidence type="ECO:0000313" key="1">
    <source>
        <dbReference type="EMBL" id="REC63506.1"/>
    </source>
</evidence>
<name>A0A3D9CD13_9FLAO</name>
<dbReference type="Proteomes" id="UP000256686">
    <property type="component" value="Unassembled WGS sequence"/>
</dbReference>
<protein>
    <recommendedName>
        <fullName evidence="3">DUF2931 family protein</fullName>
    </recommendedName>
</protein>
<gene>
    <name evidence="1" type="ORF">DRF65_05265</name>
</gene>
<dbReference type="EMBL" id="QNVT01000003">
    <property type="protein sequence ID" value="REC63506.1"/>
    <property type="molecule type" value="Genomic_DNA"/>
</dbReference>
<reference evidence="2" key="1">
    <citation type="submission" date="2018-06" db="EMBL/GenBank/DDBJ databases">
        <authorList>
            <person name="Lum Nde A."/>
            <person name="Hugo C."/>
        </authorList>
    </citation>
    <scope>NUCLEOTIDE SEQUENCE [LARGE SCALE GENOMIC DNA]</scope>
    <source>
        <strain evidence="2">1_F178</strain>
    </source>
</reference>
<comment type="caution">
    <text evidence="1">The sequence shown here is derived from an EMBL/GenBank/DDBJ whole genome shotgun (WGS) entry which is preliminary data.</text>
</comment>
<keyword evidence="2" id="KW-1185">Reference proteome</keyword>
<evidence type="ECO:0000313" key="2">
    <source>
        <dbReference type="Proteomes" id="UP000256686"/>
    </source>
</evidence>
<organism evidence="1 2">
    <name type="scientific">Chryseobacterium pennae</name>
    <dbReference type="NCBI Taxonomy" id="2258962"/>
    <lineage>
        <taxon>Bacteria</taxon>
        <taxon>Pseudomonadati</taxon>
        <taxon>Bacteroidota</taxon>
        <taxon>Flavobacteriia</taxon>
        <taxon>Flavobacteriales</taxon>
        <taxon>Weeksellaceae</taxon>
        <taxon>Chryseobacterium group</taxon>
        <taxon>Chryseobacterium</taxon>
    </lineage>
</organism>
<dbReference type="PROSITE" id="PS51257">
    <property type="entry name" value="PROKAR_LIPOPROTEIN"/>
    <property type="match status" value="1"/>
</dbReference>
<proteinExistence type="predicted"/>
<sequence length="342" mass="39764">MNFKNNIIYLLLFISTLISCQNKMEKYKWLPTESSPLLYPMNIYKGNLYLEDGTSVYIPCSGISHTGWGYSGSSHTQGDDLKAVPVKLEVTWASFLENKFYTGSWELPVDKIKKLFKEGTVNWRNNEKGTYSSMVVGLAPGGVVVVWMYGNDQQIEIGRYQAKETQVAMKDYVPGNPTISQKEYFDMSASAPEAYENMKKNGIPFGIWDTYRKKYNWRTSIEIPNHTLKNVTMEMYNGEMETLFNETINKNPFKERAVPRLLSFLFEDKNGKETVFEVRYFDEEEIFSLFKKIDANQPIEVVLQMNEGLTNRKLFLKQGDKEFPIQKIDFENIWDLKKNKLK</sequence>
<evidence type="ECO:0008006" key="3">
    <source>
        <dbReference type="Google" id="ProtNLM"/>
    </source>
</evidence>
<accession>A0A3D9CD13</accession>
<dbReference type="AlphaFoldDB" id="A0A3D9CD13"/>
<dbReference type="InterPro" id="IPR021326">
    <property type="entry name" value="DUF2931"/>
</dbReference>